<dbReference type="Pfam" id="PF13489">
    <property type="entry name" value="Methyltransf_23"/>
    <property type="match status" value="1"/>
</dbReference>
<dbReference type="AlphaFoldDB" id="A0A0F9RRI7"/>
<name>A0A0F9RRI7_9ZZZZ</name>
<dbReference type="PANTHER" id="PTHR43861:SF6">
    <property type="entry name" value="METHYLTRANSFERASE TYPE 11"/>
    <property type="match status" value="1"/>
</dbReference>
<keyword evidence="1" id="KW-1133">Transmembrane helix</keyword>
<gene>
    <name evidence="2" type="ORF">LCGC14_0940560</name>
</gene>
<sequence>MYKLHNCLSCQLTFFTPLIFEDIYETSIATYYNEKHGGKIKITESSDKACRYLKHKIDENKKILDIGASDCVNFITLKKYYQINSDNYYALELDKKALEVGRKAGVNNILPYYFDKTVLSKIKIKFDIIIATEVLEHQVDPKDFIETSFKLLNDNGLLVITVPNKDRFFMKQREMPADVPPHHFLKMNKNFFIRNFRKQLIHIEDFYNRLSNYRLTSERLSKNILKNKKYWYLFIPVIPFIRLIQLIYEIRGDKLLVVFKKS</sequence>
<reference evidence="2" key="1">
    <citation type="journal article" date="2015" name="Nature">
        <title>Complex archaea that bridge the gap between prokaryotes and eukaryotes.</title>
        <authorList>
            <person name="Spang A."/>
            <person name="Saw J.H."/>
            <person name="Jorgensen S.L."/>
            <person name="Zaremba-Niedzwiedzka K."/>
            <person name="Martijn J."/>
            <person name="Lind A.E."/>
            <person name="van Eijk R."/>
            <person name="Schleper C."/>
            <person name="Guy L."/>
            <person name="Ettema T.J."/>
        </authorList>
    </citation>
    <scope>NUCLEOTIDE SEQUENCE</scope>
</reference>
<accession>A0A0F9RRI7</accession>
<comment type="caution">
    <text evidence="2">The sequence shown here is derived from an EMBL/GenBank/DDBJ whole genome shotgun (WGS) entry which is preliminary data.</text>
</comment>
<dbReference type="PANTHER" id="PTHR43861">
    <property type="entry name" value="TRANS-ACONITATE 2-METHYLTRANSFERASE-RELATED"/>
    <property type="match status" value="1"/>
</dbReference>
<dbReference type="SUPFAM" id="SSF53335">
    <property type="entry name" value="S-adenosyl-L-methionine-dependent methyltransferases"/>
    <property type="match status" value="1"/>
</dbReference>
<organism evidence="2">
    <name type="scientific">marine sediment metagenome</name>
    <dbReference type="NCBI Taxonomy" id="412755"/>
    <lineage>
        <taxon>unclassified sequences</taxon>
        <taxon>metagenomes</taxon>
        <taxon>ecological metagenomes</taxon>
    </lineage>
</organism>
<evidence type="ECO:0000256" key="1">
    <source>
        <dbReference type="SAM" id="Phobius"/>
    </source>
</evidence>
<evidence type="ECO:0000313" key="2">
    <source>
        <dbReference type="EMBL" id="KKN19948.1"/>
    </source>
</evidence>
<dbReference type="Gene3D" id="3.40.50.150">
    <property type="entry name" value="Vaccinia Virus protein VP39"/>
    <property type="match status" value="1"/>
</dbReference>
<protein>
    <recommendedName>
        <fullName evidence="3">Methyltransferase domain-containing protein</fullName>
    </recommendedName>
</protein>
<dbReference type="EMBL" id="LAZR01003287">
    <property type="protein sequence ID" value="KKN19948.1"/>
    <property type="molecule type" value="Genomic_DNA"/>
</dbReference>
<evidence type="ECO:0008006" key="3">
    <source>
        <dbReference type="Google" id="ProtNLM"/>
    </source>
</evidence>
<dbReference type="InterPro" id="IPR029063">
    <property type="entry name" value="SAM-dependent_MTases_sf"/>
</dbReference>
<keyword evidence="1" id="KW-0472">Membrane</keyword>
<keyword evidence="1" id="KW-0812">Transmembrane</keyword>
<proteinExistence type="predicted"/>
<feature type="transmembrane region" description="Helical" evidence="1">
    <location>
        <begin position="230"/>
        <end position="248"/>
    </location>
</feature>